<dbReference type="EMBL" id="VSRR010002722">
    <property type="protein sequence ID" value="MPC32918.1"/>
    <property type="molecule type" value="Genomic_DNA"/>
</dbReference>
<evidence type="ECO:0008006" key="4">
    <source>
        <dbReference type="Google" id="ProtNLM"/>
    </source>
</evidence>
<dbReference type="Proteomes" id="UP000324222">
    <property type="component" value="Unassembled WGS sequence"/>
</dbReference>
<gene>
    <name evidence="2" type="ORF">E2C01_026252</name>
</gene>
<sequence>MFQPGSSRSHSHCFTTGALVMCTTVFLSSTQDASVLWGHGDLNGSVGPRVAGTEAWSAGTCGALDAVLLLSSGVLPHG</sequence>
<dbReference type="AlphaFoldDB" id="A0A5B7EHL5"/>
<evidence type="ECO:0000256" key="1">
    <source>
        <dbReference type="SAM" id="SignalP"/>
    </source>
</evidence>
<evidence type="ECO:0000313" key="2">
    <source>
        <dbReference type="EMBL" id="MPC32918.1"/>
    </source>
</evidence>
<comment type="caution">
    <text evidence="2">The sequence shown here is derived from an EMBL/GenBank/DDBJ whole genome shotgun (WGS) entry which is preliminary data.</text>
</comment>
<evidence type="ECO:0000313" key="3">
    <source>
        <dbReference type="Proteomes" id="UP000324222"/>
    </source>
</evidence>
<accession>A0A5B7EHL5</accession>
<organism evidence="2 3">
    <name type="scientific">Portunus trituberculatus</name>
    <name type="common">Swimming crab</name>
    <name type="synonym">Neptunus trituberculatus</name>
    <dbReference type="NCBI Taxonomy" id="210409"/>
    <lineage>
        <taxon>Eukaryota</taxon>
        <taxon>Metazoa</taxon>
        <taxon>Ecdysozoa</taxon>
        <taxon>Arthropoda</taxon>
        <taxon>Crustacea</taxon>
        <taxon>Multicrustacea</taxon>
        <taxon>Malacostraca</taxon>
        <taxon>Eumalacostraca</taxon>
        <taxon>Eucarida</taxon>
        <taxon>Decapoda</taxon>
        <taxon>Pleocyemata</taxon>
        <taxon>Brachyura</taxon>
        <taxon>Eubrachyura</taxon>
        <taxon>Portunoidea</taxon>
        <taxon>Portunidae</taxon>
        <taxon>Portuninae</taxon>
        <taxon>Portunus</taxon>
    </lineage>
</organism>
<keyword evidence="1" id="KW-0732">Signal</keyword>
<name>A0A5B7EHL5_PORTR</name>
<feature type="signal peptide" evidence="1">
    <location>
        <begin position="1"/>
        <end position="30"/>
    </location>
</feature>
<keyword evidence="3" id="KW-1185">Reference proteome</keyword>
<reference evidence="2 3" key="1">
    <citation type="submission" date="2019-05" db="EMBL/GenBank/DDBJ databases">
        <title>Another draft genome of Portunus trituberculatus and its Hox gene families provides insights of decapod evolution.</title>
        <authorList>
            <person name="Jeong J.-H."/>
            <person name="Song I."/>
            <person name="Kim S."/>
            <person name="Choi T."/>
            <person name="Kim D."/>
            <person name="Ryu S."/>
            <person name="Kim W."/>
        </authorList>
    </citation>
    <scope>NUCLEOTIDE SEQUENCE [LARGE SCALE GENOMIC DNA]</scope>
    <source>
        <tissue evidence="2">Muscle</tissue>
    </source>
</reference>
<proteinExistence type="predicted"/>
<feature type="chain" id="PRO_5022927897" description="Secreted protein" evidence="1">
    <location>
        <begin position="31"/>
        <end position="78"/>
    </location>
</feature>
<protein>
    <recommendedName>
        <fullName evidence="4">Secreted protein</fullName>
    </recommendedName>
</protein>